<dbReference type="AlphaFoldDB" id="A0A6A6GXN9"/>
<evidence type="ECO:0000259" key="1">
    <source>
        <dbReference type="Pfam" id="PF01636"/>
    </source>
</evidence>
<proteinExistence type="predicted"/>
<reference evidence="2" key="1">
    <citation type="journal article" date="2020" name="Stud. Mycol.">
        <title>101 Dothideomycetes genomes: a test case for predicting lifestyles and emergence of pathogens.</title>
        <authorList>
            <person name="Haridas S."/>
            <person name="Albert R."/>
            <person name="Binder M."/>
            <person name="Bloem J."/>
            <person name="Labutti K."/>
            <person name="Salamov A."/>
            <person name="Andreopoulos B."/>
            <person name="Baker S."/>
            <person name="Barry K."/>
            <person name="Bills G."/>
            <person name="Bluhm B."/>
            <person name="Cannon C."/>
            <person name="Castanera R."/>
            <person name="Culley D."/>
            <person name="Daum C."/>
            <person name="Ezra D."/>
            <person name="Gonzalez J."/>
            <person name="Henrissat B."/>
            <person name="Kuo A."/>
            <person name="Liang C."/>
            <person name="Lipzen A."/>
            <person name="Lutzoni F."/>
            <person name="Magnuson J."/>
            <person name="Mondo S."/>
            <person name="Nolan M."/>
            <person name="Ohm R."/>
            <person name="Pangilinan J."/>
            <person name="Park H.-J."/>
            <person name="Ramirez L."/>
            <person name="Alfaro M."/>
            <person name="Sun H."/>
            <person name="Tritt A."/>
            <person name="Yoshinaga Y."/>
            <person name="Zwiers L.-H."/>
            <person name="Turgeon B."/>
            <person name="Goodwin S."/>
            <person name="Spatafora J."/>
            <person name="Crous P."/>
            <person name="Grigoriev I."/>
        </authorList>
    </citation>
    <scope>NUCLEOTIDE SEQUENCE</scope>
    <source>
        <strain evidence="2">Tuck. ex Michener</strain>
    </source>
</reference>
<dbReference type="EMBL" id="ML991840">
    <property type="protein sequence ID" value="KAF2230515.1"/>
    <property type="molecule type" value="Genomic_DNA"/>
</dbReference>
<protein>
    <recommendedName>
        <fullName evidence="1">Aminoglycoside phosphotransferase domain-containing protein</fullName>
    </recommendedName>
</protein>
<gene>
    <name evidence="2" type="ORF">EV356DRAFT_340514</name>
</gene>
<dbReference type="Proteomes" id="UP000800092">
    <property type="component" value="Unassembled WGS sequence"/>
</dbReference>
<evidence type="ECO:0000313" key="2">
    <source>
        <dbReference type="EMBL" id="KAF2230515.1"/>
    </source>
</evidence>
<dbReference type="InterPro" id="IPR051678">
    <property type="entry name" value="AGP_Transferase"/>
</dbReference>
<name>A0A6A6GXN9_VIRVR</name>
<feature type="domain" description="Aminoglycoside phosphotransferase" evidence="1">
    <location>
        <begin position="113"/>
        <end position="304"/>
    </location>
</feature>
<dbReference type="PANTHER" id="PTHR21310:SF15">
    <property type="entry name" value="AMINOGLYCOSIDE PHOSPHOTRANSFERASE DOMAIN-CONTAINING PROTEIN"/>
    <property type="match status" value="1"/>
</dbReference>
<evidence type="ECO:0000313" key="3">
    <source>
        <dbReference type="Proteomes" id="UP000800092"/>
    </source>
</evidence>
<sequence>MQSEVTGSDAWTGGEEYEEEYAARIDYFKNAFNETALLAHASSMRDGLKCMLHDNFSVGSFNFVKKISFEDGVQWIARLRLPQIEHFDENGYKHALHFDKKAETDKILYNMQSELAAMEFVRLNSNIPVPQVYASNLTKDNPVGFPYSLIQYVHGNTAADLAAKFPGNHEGIPEQYAEKIFKQVASIMHQLANIRVDKIGSVTRSVSSLKEFVIGPLTETKSGPYENAMDFYKSYFVELAKNLYGDDWEVETHGQVVKNFHKLVPEMISDQTSLQSFGLANYDLGPHNLIVDQEFNVIGVIDWDGVIAAPNAVLYRFPFLMGVGYATPGVVENHPACKAREQLGRRFTEIAEQTSSEMAAETRDKSEGLGKDSVVLTKTGFYSKEANAFRALTHFKMKQVWVDTEWADGLEWLLEKSEREVLDFYLHGLTR</sequence>
<dbReference type="OrthoDB" id="10003767at2759"/>
<dbReference type="Pfam" id="PF01636">
    <property type="entry name" value="APH"/>
    <property type="match status" value="1"/>
</dbReference>
<keyword evidence="3" id="KW-1185">Reference proteome</keyword>
<organism evidence="2 3">
    <name type="scientific">Viridothelium virens</name>
    <name type="common">Speckled blister lichen</name>
    <name type="synonym">Trypethelium virens</name>
    <dbReference type="NCBI Taxonomy" id="1048519"/>
    <lineage>
        <taxon>Eukaryota</taxon>
        <taxon>Fungi</taxon>
        <taxon>Dikarya</taxon>
        <taxon>Ascomycota</taxon>
        <taxon>Pezizomycotina</taxon>
        <taxon>Dothideomycetes</taxon>
        <taxon>Dothideomycetes incertae sedis</taxon>
        <taxon>Trypetheliales</taxon>
        <taxon>Trypetheliaceae</taxon>
        <taxon>Viridothelium</taxon>
    </lineage>
</organism>
<dbReference type="SUPFAM" id="SSF56112">
    <property type="entry name" value="Protein kinase-like (PK-like)"/>
    <property type="match status" value="1"/>
</dbReference>
<dbReference type="InterPro" id="IPR011009">
    <property type="entry name" value="Kinase-like_dom_sf"/>
</dbReference>
<accession>A0A6A6GXN9</accession>
<dbReference type="InterPro" id="IPR002575">
    <property type="entry name" value="Aminoglycoside_PTrfase"/>
</dbReference>
<dbReference type="PANTHER" id="PTHR21310">
    <property type="entry name" value="AMINOGLYCOSIDE PHOSPHOTRANSFERASE-RELATED-RELATED"/>
    <property type="match status" value="1"/>
</dbReference>